<evidence type="ECO:0000313" key="2">
    <source>
        <dbReference type="EMBL" id="KFM66920.1"/>
    </source>
</evidence>
<dbReference type="OrthoDB" id="6474464at2759"/>
<keyword evidence="1" id="KW-1133">Transmembrane helix</keyword>
<gene>
    <name evidence="2" type="ORF">X975_14082</name>
</gene>
<dbReference type="GO" id="GO:0016757">
    <property type="term" value="F:glycosyltransferase activity"/>
    <property type="evidence" value="ECO:0007669"/>
    <property type="project" value="UniProtKB-KW"/>
</dbReference>
<dbReference type="EMBL" id="KK116128">
    <property type="protein sequence ID" value="KFM66920.1"/>
    <property type="molecule type" value="Genomic_DNA"/>
</dbReference>
<dbReference type="Proteomes" id="UP000054359">
    <property type="component" value="Unassembled WGS sequence"/>
</dbReference>
<proteinExistence type="predicted"/>
<feature type="non-terminal residue" evidence="2">
    <location>
        <position position="185"/>
    </location>
</feature>
<organism evidence="2 3">
    <name type="scientific">Stegodyphus mimosarum</name>
    <name type="common">African social velvet spider</name>
    <dbReference type="NCBI Taxonomy" id="407821"/>
    <lineage>
        <taxon>Eukaryota</taxon>
        <taxon>Metazoa</taxon>
        <taxon>Ecdysozoa</taxon>
        <taxon>Arthropoda</taxon>
        <taxon>Chelicerata</taxon>
        <taxon>Arachnida</taxon>
        <taxon>Araneae</taxon>
        <taxon>Araneomorphae</taxon>
        <taxon>Entelegynae</taxon>
        <taxon>Eresoidea</taxon>
        <taxon>Eresidae</taxon>
        <taxon>Stegodyphus</taxon>
    </lineage>
</organism>
<sequence>MKEQHLESEETCAMHFSSLTRHGKKIFLILVAVNIVIWFIYYRSNNSSHFEFHSKEGTVKKLHSSLRNVSLFHIPLLNVKDMASLYIDVNTNIWCFLEGSDITESRKRKNCICIKEWYGLDCGIPASVWKSSFLQEGKNAGIEIRRRKNPRRIIISLVVEDLFDLLDINIQNLFSVVDLFLLIEE</sequence>
<keyword evidence="2" id="KW-0808">Transferase</keyword>
<keyword evidence="3" id="KW-1185">Reference proteome</keyword>
<evidence type="ECO:0000256" key="1">
    <source>
        <dbReference type="SAM" id="Phobius"/>
    </source>
</evidence>
<accession>A0A087TP81</accession>
<reference evidence="2 3" key="1">
    <citation type="submission" date="2013-11" db="EMBL/GenBank/DDBJ databases">
        <title>Genome sequencing of Stegodyphus mimosarum.</title>
        <authorList>
            <person name="Bechsgaard J."/>
        </authorList>
    </citation>
    <scope>NUCLEOTIDE SEQUENCE [LARGE SCALE GENOMIC DNA]</scope>
</reference>
<protein>
    <submittedName>
        <fullName evidence="2">Beta-1,4-mannosyl-glycoprotein 4-beta-N-acetylglucosaminyltransferase</fullName>
    </submittedName>
</protein>
<dbReference type="STRING" id="407821.A0A087TP81"/>
<name>A0A087TP81_STEMI</name>
<keyword evidence="2" id="KW-0328">Glycosyltransferase</keyword>
<evidence type="ECO:0000313" key="3">
    <source>
        <dbReference type="Proteomes" id="UP000054359"/>
    </source>
</evidence>
<feature type="transmembrane region" description="Helical" evidence="1">
    <location>
        <begin position="26"/>
        <end position="42"/>
    </location>
</feature>
<keyword evidence="1" id="KW-0812">Transmembrane</keyword>
<keyword evidence="1" id="KW-0472">Membrane</keyword>
<dbReference type="AlphaFoldDB" id="A0A087TP81"/>